<dbReference type="GO" id="GO:0016702">
    <property type="term" value="F:oxidoreductase activity, acting on single donors with incorporation of molecular oxygen, incorporation of two atoms of oxygen"/>
    <property type="evidence" value="ECO:0007669"/>
    <property type="project" value="UniProtKB-ARBA"/>
</dbReference>
<dbReference type="InterPro" id="IPR004183">
    <property type="entry name" value="Xdiol_dOase_suB"/>
</dbReference>
<dbReference type="SUPFAM" id="SSF53213">
    <property type="entry name" value="LigB-like"/>
    <property type="match status" value="1"/>
</dbReference>
<evidence type="ECO:0000313" key="2">
    <source>
        <dbReference type="EMBL" id="PCJ03355.1"/>
    </source>
</evidence>
<organism evidence="2">
    <name type="scientific">OCS116 cluster bacterium</name>
    <dbReference type="NCBI Taxonomy" id="2030921"/>
    <lineage>
        <taxon>Bacteria</taxon>
        <taxon>Pseudomonadati</taxon>
        <taxon>Pseudomonadota</taxon>
        <taxon>Alphaproteobacteria</taxon>
        <taxon>OCS116 cluster</taxon>
    </lineage>
</organism>
<reference key="1">
    <citation type="submission" date="2017-08" db="EMBL/GenBank/DDBJ databases">
        <title>A dynamic microbial community with high functional redundancy inhabits the cold, oxic subseafloor aquifer.</title>
        <authorList>
            <person name="Tully B.J."/>
            <person name="Wheat C.G."/>
            <person name="Glazer B.T."/>
            <person name="Huber J.A."/>
        </authorList>
    </citation>
    <scope>NUCLEOTIDE SEQUENCE [LARGE SCALE GENOMIC DNA]</scope>
</reference>
<dbReference type="Gene3D" id="3.40.830.10">
    <property type="entry name" value="LigB-like"/>
    <property type="match status" value="1"/>
</dbReference>
<name>A0A2A4Z8Q9_9PROT</name>
<sequence length="280" mass="31128">MAKIIGAVGSSHIPAIGLAIAKQQQQEPYWKGFFDGHIPIWNWLEENKPDVAVVFYNDHGLEFFLDKKPTFSIGAAEEYISYDEGWGLATIPPIKGDPELSWHICNGLVEDEFDITICQELGVDHGLTVPMQLMFPGDPTYGGIKVIPVIINCELHPMPSPKRCYQLGQSIAKAIQSYDKDLKVVIFGTGGLSHQLDGQNAGFINKEFDLMCLDKLVKDPEYLFKFSIRDIIENAGAQGVEFNMWMGMRGALPGKVEQLHFNYTIPISNTAAGTLLLSHE</sequence>
<proteinExistence type="predicted"/>
<reference evidence="2" key="2">
    <citation type="journal article" date="2018" name="ISME J.">
        <title>A dynamic microbial community with high functional redundancy inhabits the cold, oxic subseafloor aquifer.</title>
        <authorList>
            <person name="Tully B.J."/>
            <person name="Wheat C.G."/>
            <person name="Glazer B.T."/>
            <person name="Huber J.A."/>
        </authorList>
    </citation>
    <scope>NUCLEOTIDE SEQUENCE</scope>
    <source>
        <strain evidence="2">NORP83</strain>
    </source>
</reference>
<comment type="caution">
    <text evidence="2">The sequence shown here is derived from an EMBL/GenBank/DDBJ whole genome shotgun (WGS) entry which is preliminary data.</text>
</comment>
<gene>
    <name evidence="2" type="ORF">COB13_01645</name>
</gene>
<dbReference type="EMBL" id="NVUS01000002">
    <property type="protein sequence ID" value="PCJ03355.1"/>
    <property type="molecule type" value="Genomic_DNA"/>
</dbReference>
<dbReference type="AlphaFoldDB" id="A0A2A4Z8Q9"/>
<keyword evidence="2" id="KW-0223">Dioxygenase</keyword>
<dbReference type="NCBIfam" id="NF009901">
    <property type="entry name" value="PRK13364.1"/>
    <property type="match status" value="1"/>
</dbReference>
<protein>
    <submittedName>
        <fullName evidence="2">Protocatechuate 3,4-dioxygenase</fullName>
    </submittedName>
</protein>
<feature type="domain" description="Extradiol ring-cleavage dioxygenase class III enzyme subunit B" evidence="1">
    <location>
        <begin position="7"/>
        <end position="269"/>
    </location>
</feature>
<accession>A0A2A4Z8Q9</accession>
<evidence type="ECO:0000259" key="1">
    <source>
        <dbReference type="Pfam" id="PF02900"/>
    </source>
</evidence>
<keyword evidence="2" id="KW-0560">Oxidoreductase</keyword>
<dbReference type="Pfam" id="PF02900">
    <property type="entry name" value="LigB"/>
    <property type="match status" value="1"/>
</dbReference>
<dbReference type="GO" id="GO:0008198">
    <property type="term" value="F:ferrous iron binding"/>
    <property type="evidence" value="ECO:0007669"/>
    <property type="project" value="InterPro"/>
</dbReference>
<dbReference type="NCBIfam" id="NF009902">
    <property type="entry name" value="PRK13365.1"/>
    <property type="match status" value="1"/>
</dbReference>